<proteinExistence type="inferred from homology"/>
<evidence type="ECO:0000313" key="7">
    <source>
        <dbReference type="EMBL" id="BBE18355.1"/>
    </source>
</evidence>
<dbReference type="PROSITE" id="PS51257">
    <property type="entry name" value="PROKAR_LIPOPROTEIN"/>
    <property type="match status" value="1"/>
</dbReference>
<feature type="compositionally biased region" description="Polar residues" evidence="3">
    <location>
        <begin position="40"/>
        <end position="50"/>
    </location>
</feature>
<evidence type="ECO:0000259" key="6">
    <source>
        <dbReference type="Pfam" id="PF25975"/>
    </source>
</evidence>
<name>A0A5K7SA27_9BACT</name>
<dbReference type="EMBL" id="AP018694">
    <property type="protein sequence ID" value="BBE18355.1"/>
    <property type="molecule type" value="Genomic_DNA"/>
</dbReference>
<dbReference type="GO" id="GO:0022857">
    <property type="term" value="F:transmembrane transporter activity"/>
    <property type="evidence" value="ECO:0007669"/>
    <property type="project" value="InterPro"/>
</dbReference>
<evidence type="ECO:0000256" key="4">
    <source>
        <dbReference type="SAM" id="SignalP"/>
    </source>
</evidence>
<evidence type="ECO:0000256" key="2">
    <source>
        <dbReference type="ARBA" id="ARBA00022448"/>
    </source>
</evidence>
<dbReference type="InterPro" id="IPR058649">
    <property type="entry name" value="CzcB_C"/>
</dbReference>
<dbReference type="InterPro" id="IPR006143">
    <property type="entry name" value="RND_pump_MFP"/>
</dbReference>
<evidence type="ECO:0000256" key="3">
    <source>
        <dbReference type="SAM" id="MobiDB-lite"/>
    </source>
</evidence>
<comment type="similarity">
    <text evidence="1">Belongs to the membrane fusion protein (MFP) (TC 8.A.1) family.</text>
</comment>
<dbReference type="InterPro" id="IPR051909">
    <property type="entry name" value="MFP_Cation_Efflux"/>
</dbReference>
<evidence type="ECO:0000259" key="5">
    <source>
        <dbReference type="Pfam" id="PF25917"/>
    </source>
</evidence>
<dbReference type="Proteomes" id="UP001193389">
    <property type="component" value="Chromosome"/>
</dbReference>
<sequence length="402" mass="44181">MKTNLFNKQITLISLFLVVLVSISSCGNKTESAQKEKSGTDTPPSVSNVKPENLVKLSAKEMGELKIQTIAVTSSMQKYSIAAPGVVFPAPNHISIISTPIDGRISKILVQEGQSVKIGQELFSIESLEFGNMVSEFLQAVSEETFQTSRLQRLEQLVEQTISSKSELDRARSDYQRSKTSVIAAVSKLKAIGVPDQEISAFKTVESIDPTLKIHSPINGIMDQRSVELGQSVNALQNLARVLDMSHVLVRGYVSPEDARYIVAGDSVKISRRQNDSFAMKSVVTSINPGLDENNRSVIVNVLLATDQSWPKPGENLHLSIITSAPVEVITIPMEALTYEGNDPIVFVQITESNFEKRKVEVPEFRDKYAVVKSGLAKNEKIAVSQVFSLKALSRFDKIAEE</sequence>
<dbReference type="Pfam" id="PF25975">
    <property type="entry name" value="CzcB_C"/>
    <property type="match status" value="1"/>
</dbReference>
<organism evidence="7 8">
    <name type="scientific">Aquipluma nitroreducens</name>
    <dbReference type="NCBI Taxonomy" id="2010828"/>
    <lineage>
        <taxon>Bacteria</taxon>
        <taxon>Pseudomonadati</taxon>
        <taxon>Bacteroidota</taxon>
        <taxon>Bacteroidia</taxon>
        <taxon>Marinilabiliales</taxon>
        <taxon>Prolixibacteraceae</taxon>
        <taxon>Aquipluma</taxon>
    </lineage>
</organism>
<dbReference type="InterPro" id="IPR058625">
    <property type="entry name" value="MdtA-like_BSH"/>
</dbReference>
<protein>
    <submittedName>
        <fullName evidence="7">Co/Zn/Cd efflux system membrane fusion protein</fullName>
    </submittedName>
</protein>
<evidence type="ECO:0000256" key="1">
    <source>
        <dbReference type="ARBA" id="ARBA00009477"/>
    </source>
</evidence>
<feature type="region of interest" description="Disordered" evidence="3">
    <location>
        <begin position="30"/>
        <end position="50"/>
    </location>
</feature>
<dbReference type="PANTHER" id="PTHR30097:SF16">
    <property type="entry name" value="CATION EFFLUX SYSTEM (CZCB-LIKE)"/>
    <property type="match status" value="1"/>
</dbReference>
<dbReference type="SUPFAM" id="SSF111369">
    <property type="entry name" value="HlyD-like secretion proteins"/>
    <property type="match status" value="1"/>
</dbReference>
<feature type="signal peptide" evidence="4">
    <location>
        <begin position="1"/>
        <end position="27"/>
    </location>
</feature>
<reference evidence="7" key="1">
    <citation type="journal article" date="2020" name="Int. J. Syst. Evol. Microbiol.">
        <title>Aquipluma nitroreducens gen. nov. sp. nov., a novel facultatively anaerobic bacterium isolated from a freshwater lake.</title>
        <authorList>
            <person name="Watanabe M."/>
            <person name="Kojima H."/>
            <person name="Fukui M."/>
        </authorList>
    </citation>
    <scope>NUCLEOTIDE SEQUENCE</scope>
    <source>
        <strain evidence="7">MeG22</strain>
    </source>
</reference>
<dbReference type="NCBIfam" id="TIGR01730">
    <property type="entry name" value="RND_mfp"/>
    <property type="match status" value="1"/>
</dbReference>
<accession>A0A5K7SA27</accession>
<evidence type="ECO:0000313" key="8">
    <source>
        <dbReference type="Proteomes" id="UP001193389"/>
    </source>
</evidence>
<keyword evidence="8" id="KW-1185">Reference proteome</keyword>
<feature type="domain" description="CzcB-like C-terminal circularly permuted SH3-like" evidence="6">
    <location>
        <begin position="330"/>
        <end position="391"/>
    </location>
</feature>
<dbReference type="PANTHER" id="PTHR30097">
    <property type="entry name" value="CATION EFFLUX SYSTEM PROTEIN CUSB"/>
    <property type="match status" value="1"/>
</dbReference>
<gene>
    <name evidence="7" type="ORF">AQPE_2517</name>
</gene>
<feature type="domain" description="Multidrug resistance protein MdtA-like barrel-sandwich hybrid" evidence="5">
    <location>
        <begin position="99"/>
        <end position="243"/>
    </location>
</feature>
<dbReference type="Gene3D" id="2.40.30.170">
    <property type="match status" value="1"/>
</dbReference>
<dbReference type="Gene3D" id="2.40.50.100">
    <property type="match status" value="1"/>
</dbReference>
<dbReference type="RefSeq" id="WP_318351268.1">
    <property type="nucleotide sequence ID" value="NZ_AP018694.1"/>
</dbReference>
<dbReference type="Gene3D" id="2.40.420.20">
    <property type="match status" value="1"/>
</dbReference>
<feature type="chain" id="PRO_5024297833" evidence="4">
    <location>
        <begin position="28"/>
        <end position="402"/>
    </location>
</feature>
<dbReference type="KEGG" id="anf:AQPE_2517"/>
<dbReference type="GO" id="GO:0016020">
    <property type="term" value="C:membrane"/>
    <property type="evidence" value="ECO:0007669"/>
    <property type="project" value="InterPro"/>
</dbReference>
<dbReference type="Gene3D" id="1.10.287.470">
    <property type="entry name" value="Helix hairpin bin"/>
    <property type="match status" value="1"/>
</dbReference>
<dbReference type="AlphaFoldDB" id="A0A5K7SA27"/>
<keyword evidence="2" id="KW-0813">Transport</keyword>
<dbReference type="Pfam" id="PF25917">
    <property type="entry name" value="BSH_RND"/>
    <property type="match status" value="1"/>
</dbReference>
<keyword evidence="4" id="KW-0732">Signal</keyword>